<reference evidence="3 4" key="1">
    <citation type="submission" date="2019-01" db="EMBL/GenBank/DDBJ databases">
        <title>Sequencing of cultivated peanut Arachis hypogaea provides insights into genome evolution and oil improvement.</title>
        <authorList>
            <person name="Chen X."/>
        </authorList>
    </citation>
    <scope>NUCLEOTIDE SEQUENCE [LARGE SCALE GENOMIC DNA]</scope>
    <source>
        <strain evidence="4">cv. Fuhuasheng</strain>
        <tissue evidence="3">Leaves</tissue>
    </source>
</reference>
<feature type="domain" description="Ribonuclease H1 N-terminal" evidence="2">
    <location>
        <begin position="9"/>
        <end position="52"/>
    </location>
</feature>
<dbReference type="InterPro" id="IPR009027">
    <property type="entry name" value="Ribosomal_bL9/RNase_H1_N"/>
</dbReference>
<keyword evidence="4" id="KW-1185">Reference proteome</keyword>
<dbReference type="Gene3D" id="3.40.970.10">
    <property type="entry name" value="Ribonuclease H1, N-terminal domain"/>
    <property type="match status" value="1"/>
</dbReference>
<evidence type="ECO:0000256" key="1">
    <source>
        <dbReference type="SAM" id="Coils"/>
    </source>
</evidence>
<dbReference type="InterPro" id="IPR037056">
    <property type="entry name" value="RNase_H1_N_sf"/>
</dbReference>
<accession>A0A445B7M3</accession>
<dbReference type="InterPro" id="IPR011320">
    <property type="entry name" value="RNase_H1_N"/>
</dbReference>
<proteinExistence type="predicted"/>
<dbReference type="EMBL" id="SDMP01000010">
    <property type="protein sequence ID" value="RYR34678.1"/>
    <property type="molecule type" value="Genomic_DNA"/>
</dbReference>
<name>A0A445B7M3_ARAHY</name>
<gene>
    <name evidence="3" type="ORF">Ahy_A10g049668</name>
</gene>
<comment type="caution">
    <text evidence="3">The sequence shown here is derived from an EMBL/GenBank/DDBJ whole genome shotgun (WGS) entry which is preliminary data.</text>
</comment>
<evidence type="ECO:0000313" key="3">
    <source>
        <dbReference type="EMBL" id="RYR34678.1"/>
    </source>
</evidence>
<dbReference type="SUPFAM" id="SSF55658">
    <property type="entry name" value="L9 N-domain-like"/>
    <property type="match status" value="1"/>
</dbReference>
<feature type="coiled-coil region" evidence="1">
    <location>
        <begin position="182"/>
        <end position="209"/>
    </location>
</feature>
<dbReference type="Pfam" id="PF01693">
    <property type="entry name" value="Cauli_VI"/>
    <property type="match status" value="1"/>
</dbReference>
<keyword evidence="1" id="KW-0175">Coiled coil</keyword>
<dbReference type="AlphaFoldDB" id="A0A445B7M3"/>
<protein>
    <recommendedName>
        <fullName evidence="2">Ribonuclease H1 N-terminal domain-containing protein</fullName>
    </recommendedName>
</protein>
<organism evidence="3 4">
    <name type="scientific">Arachis hypogaea</name>
    <name type="common">Peanut</name>
    <dbReference type="NCBI Taxonomy" id="3818"/>
    <lineage>
        <taxon>Eukaryota</taxon>
        <taxon>Viridiplantae</taxon>
        <taxon>Streptophyta</taxon>
        <taxon>Embryophyta</taxon>
        <taxon>Tracheophyta</taxon>
        <taxon>Spermatophyta</taxon>
        <taxon>Magnoliopsida</taxon>
        <taxon>eudicotyledons</taxon>
        <taxon>Gunneridae</taxon>
        <taxon>Pentapetalae</taxon>
        <taxon>rosids</taxon>
        <taxon>fabids</taxon>
        <taxon>Fabales</taxon>
        <taxon>Fabaceae</taxon>
        <taxon>Papilionoideae</taxon>
        <taxon>50 kb inversion clade</taxon>
        <taxon>dalbergioids sensu lato</taxon>
        <taxon>Dalbergieae</taxon>
        <taxon>Pterocarpus clade</taxon>
        <taxon>Arachis</taxon>
    </lineage>
</organism>
<evidence type="ECO:0000313" key="4">
    <source>
        <dbReference type="Proteomes" id="UP000289738"/>
    </source>
</evidence>
<dbReference type="STRING" id="3818.A0A445B7M3"/>
<dbReference type="Proteomes" id="UP000289738">
    <property type="component" value="Chromosome A10"/>
</dbReference>
<sequence length="219" mass="24953">MSTEVGRFPFYVVRRGRVPGVYRIWKECDKQVNGYRNSERRGFRDLDEALAWLRSAAAPSTRQPANVVQPVSKRPCRLLEGAFCSLLSSQQGCLGVVTANSEHCVAGEMKSRDGDVLFGFKVVLPQNGRGLDLFAHGPFCYEERFTRQEVSFAMVEKILSATGYNVSDYNYRILGRVTEQLNDAKKEEVDRLNERIRVLEVENEDLRGQVEMFGEMLEE</sequence>
<evidence type="ECO:0000259" key="2">
    <source>
        <dbReference type="Pfam" id="PF01693"/>
    </source>
</evidence>